<keyword evidence="2" id="KW-1003">Cell membrane</keyword>
<dbReference type="EMBL" id="MIGY01000001">
    <property type="protein sequence ID" value="PPU09768.1"/>
    <property type="molecule type" value="Genomic_DNA"/>
</dbReference>
<feature type="region of interest" description="Disordered" evidence="6">
    <location>
        <begin position="305"/>
        <end position="330"/>
    </location>
</feature>
<dbReference type="Proteomes" id="UP000239204">
    <property type="component" value="Unassembled WGS sequence"/>
</dbReference>
<dbReference type="GO" id="GO:0005886">
    <property type="term" value="C:plasma membrane"/>
    <property type="evidence" value="ECO:0007669"/>
    <property type="project" value="UniProtKB-SubCell"/>
</dbReference>
<dbReference type="PANTHER" id="PTHR30213">
    <property type="entry name" value="INNER MEMBRANE PROTEIN YHJD"/>
    <property type="match status" value="1"/>
</dbReference>
<feature type="transmembrane region" description="Helical" evidence="7">
    <location>
        <begin position="230"/>
        <end position="252"/>
    </location>
</feature>
<dbReference type="AlphaFoldDB" id="A0A2S7AIP8"/>
<dbReference type="PANTHER" id="PTHR30213:SF1">
    <property type="entry name" value="INNER MEMBRANE PROTEIN YHJD"/>
    <property type="match status" value="1"/>
</dbReference>
<evidence type="ECO:0000256" key="4">
    <source>
        <dbReference type="ARBA" id="ARBA00022989"/>
    </source>
</evidence>
<feature type="compositionally biased region" description="Low complexity" evidence="6">
    <location>
        <begin position="310"/>
        <end position="323"/>
    </location>
</feature>
<gene>
    <name evidence="8" type="ORF">XarjCFBP7645_05705</name>
</gene>
<dbReference type="NCBIfam" id="TIGR00765">
    <property type="entry name" value="yihY_not_rbn"/>
    <property type="match status" value="1"/>
</dbReference>
<dbReference type="Pfam" id="PF03631">
    <property type="entry name" value="Virul_fac_BrkB"/>
    <property type="match status" value="1"/>
</dbReference>
<evidence type="ECO:0000256" key="7">
    <source>
        <dbReference type="SAM" id="Phobius"/>
    </source>
</evidence>
<protein>
    <submittedName>
        <fullName evidence="8">BrkB protein</fullName>
    </submittedName>
</protein>
<feature type="transmembrane region" description="Helical" evidence="7">
    <location>
        <begin position="119"/>
        <end position="144"/>
    </location>
</feature>
<feature type="transmembrane region" description="Helical" evidence="7">
    <location>
        <begin position="54"/>
        <end position="74"/>
    </location>
</feature>
<evidence type="ECO:0000256" key="1">
    <source>
        <dbReference type="ARBA" id="ARBA00004651"/>
    </source>
</evidence>
<accession>A0A2S7AIP8</accession>
<feature type="transmembrane region" description="Helical" evidence="7">
    <location>
        <begin position="195"/>
        <end position="218"/>
    </location>
</feature>
<keyword evidence="3 7" id="KW-0812">Transmembrane</keyword>
<keyword evidence="4 7" id="KW-1133">Transmembrane helix</keyword>
<organism evidence="8 9">
    <name type="scientific">Xanthomonas arboricola</name>
    <dbReference type="NCBI Taxonomy" id="56448"/>
    <lineage>
        <taxon>Bacteria</taxon>
        <taxon>Pseudomonadati</taxon>
        <taxon>Pseudomonadota</taxon>
        <taxon>Gammaproteobacteria</taxon>
        <taxon>Lysobacterales</taxon>
        <taxon>Lysobacteraceae</taxon>
        <taxon>Xanthomonas</taxon>
    </lineage>
</organism>
<evidence type="ECO:0000256" key="2">
    <source>
        <dbReference type="ARBA" id="ARBA00022475"/>
    </source>
</evidence>
<keyword evidence="5 7" id="KW-0472">Membrane</keyword>
<dbReference type="InterPro" id="IPR017039">
    <property type="entry name" value="Virul_fac_BrkB"/>
</dbReference>
<evidence type="ECO:0000256" key="6">
    <source>
        <dbReference type="SAM" id="MobiDB-lite"/>
    </source>
</evidence>
<feature type="transmembrane region" description="Helical" evidence="7">
    <location>
        <begin position="165"/>
        <end position="189"/>
    </location>
</feature>
<comment type="subcellular location">
    <subcellularLocation>
        <location evidence="1">Cell membrane</location>
        <topology evidence="1">Multi-pass membrane protein</topology>
    </subcellularLocation>
</comment>
<comment type="caution">
    <text evidence="8">The sequence shown here is derived from an EMBL/GenBank/DDBJ whole genome shotgun (WGS) entry which is preliminary data.</text>
</comment>
<feature type="transmembrane region" description="Helical" evidence="7">
    <location>
        <begin position="272"/>
        <end position="290"/>
    </location>
</feature>
<proteinExistence type="predicted"/>
<name>A0A2S7AIP8_9XANT</name>
<evidence type="ECO:0000256" key="5">
    <source>
        <dbReference type="ARBA" id="ARBA00023136"/>
    </source>
</evidence>
<evidence type="ECO:0000313" key="8">
    <source>
        <dbReference type="EMBL" id="PPU09768.1"/>
    </source>
</evidence>
<reference evidence="8 9" key="1">
    <citation type="submission" date="2016-08" db="EMBL/GenBank/DDBJ databases">
        <title>Evolution of the type three secretion system and type three effector repertoires in Xanthomonas.</title>
        <authorList>
            <person name="Merda D."/>
            <person name="Briand M."/>
            <person name="Bosis E."/>
            <person name="Rousseau C."/>
            <person name="Portier P."/>
            <person name="Jacques M.-A."/>
            <person name="Fischer-Le Saux M."/>
        </authorList>
    </citation>
    <scope>NUCLEOTIDE SEQUENCE [LARGE SCALE GENOMIC DNA]</scope>
    <source>
        <strain evidence="8 9">CFBP 7645</strain>
    </source>
</reference>
<dbReference type="PIRSF" id="PIRSF035875">
    <property type="entry name" value="RNase_BN"/>
    <property type="match status" value="1"/>
</dbReference>
<sequence>MPARTTVCPRIPPPVTKLSTEHLQKHLSRLQRSLPMALLNRFLEIDVMTQAASLSFYALLSLAPLLVLLLWLTASLYPPAQEALVQQIAQLAGGSAAEVADTVIRNATDQPGVGSLAGLWSTLLLFIGATAVFAQLQNALNLIFRTDKQRLEGLMAWLKKRVFSFGVILALGFLLIVSMIATTALQVVFARLPSVLPAIGYITTLALYSLAFAFLYRYLPDRTVNWRQAFVGGVITALLFALGRYGIGLYIARAAPGSAYGSMGTLVILLVWMYYASVVFFVGALLTAVIDERVRSHRKLREAGVDTDNLPPAAAEPDAALQPPEAPTRS</sequence>
<evidence type="ECO:0000256" key="3">
    <source>
        <dbReference type="ARBA" id="ARBA00022692"/>
    </source>
</evidence>
<evidence type="ECO:0000313" key="9">
    <source>
        <dbReference type="Proteomes" id="UP000239204"/>
    </source>
</evidence>